<comment type="caution">
    <text evidence="3">The sequence shown here is derived from an EMBL/GenBank/DDBJ whole genome shotgun (WGS) entry which is preliminary data.</text>
</comment>
<dbReference type="RefSeq" id="WP_236031029.1">
    <property type="nucleotide sequence ID" value="NZ_BNJF01000001.1"/>
</dbReference>
<keyword evidence="1" id="KW-1133">Transmembrane helix</keyword>
<protein>
    <recommendedName>
        <fullName evidence="2">Transglycosylase SLT domain-containing protein</fullName>
    </recommendedName>
</protein>
<dbReference type="InterPro" id="IPR023346">
    <property type="entry name" value="Lysozyme-like_dom_sf"/>
</dbReference>
<dbReference type="Proteomes" id="UP000612362">
    <property type="component" value="Unassembled WGS sequence"/>
</dbReference>
<dbReference type="InterPro" id="IPR008258">
    <property type="entry name" value="Transglycosylase_SLT_dom_1"/>
</dbReference>
<reference evidence="3" key="1">
    <citation type="submission" date="2020-10" db="EMBL/GenBank/DDBJ databases">
        <title>Taxonomic study of unclassified bacteria belonging to the class Ktedonobacteria.</title>
        <authorList>
            <person name="Yabe S."/>
            <person name="Wang C.M."/>
            <person name="Zheng Y."/>
            <person name="Sakai Y."/>
            <person name="Cavaletti L."/>
            <person name="Monciardini P."/>
            <person name="Donadio S."/>
        </authorList>
    </citation>
    <scope>NUCLEOTIDE SEQUENCE</scope>
    <source>
        <strain evidence="3">SOSP1-1</strain>
    </source>
</reference>
<accession>A0A8J3HXZ6</accession>
<dbReference type="AlphaFoldDB" id="A0A8J3HXZ6"/>
<organism evidence="3 4">
    <name type="scientific">Ktedonospora formicarum</name>
    <dbReference type="NCBI Taxonomy" id="2778364"/>
    <lineage>
        <taxon>Bacteria</taxon>
        <taxon>Bacillati</taxon>
        <taxon>Chloroflexota</taxon>
        <taxon>Ktedonobacteria</taxon>
        <taxon>Ktedonobacterales</taxon>
        <taxon>Ktedonobacteraceae</taxon>
        <taxon>Ktedonospora</taxon>
    </lineage>
</organism>
<evidence type="ECO:0000313" key="3">
    <source>
        <dbReference type="EMBL" id="GHO43170.1"/>
    </source>
</evidence>
<evidence type="ECO:0000256" key="1">
    <source>
        <dbReference type="SAM" id="Phobius"/>
    </source>
</evidence>
<keyword evidence="4" id="KW-1185">Reference proteome</keyword>
<evidence type="ECO:0000313" key="4">
    <source>
        <dbReference type="Proteomes" id="UP000612362"/>
    </source>
</evidence>
<keyword evidence="1" id="KW-0812">Transmembrane</keyword>
<proteinExistence type="predicted"/>
<dbReference type="EMBL" id="BNJF01000001">
    <property type="protein sequence ID" value="GHO43170.1"/>
    <property type="molecule type" value="Genomic_DNA"/>
</dbReference>
<keyword evidence="1" id="KW-0472">Membrane</keyword>
<dbReference type="Pfam" id="PF01464">
    <property type="entry name" value="SLT"/>
    <property type="match status" value="1"/>
</dbReference>
<sequence>MKKQQIHQTSKQPNNLKYLLIKLGLGSMLGLMLMGAMLGLGTRTASAKEHTSAAPTDVVSMIREVFGSYSGQAINVARCESQFNPGATNSTPIGGSHAAGVFQILYPSTWNGTPMAGSSPYDAYANIKAAYHIFQRDGYSWYEWQCQP</sequence>
<gene>
    <name evidence="3" type="ORF">KSX_13330</name>
</gene>
<feature type="domain" description="Transglycosylase SLT" evidence="2">
    <location>
        <begin position="73"/>
        <end position="135"/>
    </location>
</feature>
<dbReference type="SUPFAM" id="SSF53955">
    <property type="entry name" value="Lysozyme-like"/>
    <property type="match status" value="1"/>
</dbReference>
<feature type="transmembrane region" description="Helical" evidence="1">
    <location>
        <begin position="20"/>
        <end position="40"/>
    </location>
</feature>
<evidence type="ECO:0000259" key="2">
    <source>
        <dbReference type="Pfam" id="PF01464"/>
    </source>
</evidence>
<name>A0A8J3HXZ6_9CHLR</name>
<dbReference type="Gene3D" id="1.10.530.10">
    <property type="match status" value="1"/>
</dbReference>